<dbReference type="InterPro" id="IPR036909">
    <property type="entry name" value="Cyt_c-like_dom_sf"/>
</dbReference>
<evidence type="ECO:0000256" key="14">
    <source>
        <dbReference type="PIRSR" id="PIRSR000294-2"/>
    </source>
</evidence>
<dbReference type="EMBL" id="CP098827">
    <property type="protein sequence ID" value="XBO72846.1"/>
    <property type="molecule type" value="Genomic_DNA"/>
</dbReference>
<comment type="subcellular location">
    <subcellularLocation>
        <location evidence="1">Periplasm</location>
    </subcellularLocation>
</comment>
<evidence type="ECO:0000256" key="4">
    <source>
        <dbReference type="ARBA" id="ARBA00022617"/>
    </source>
</evidence>
<dbReference type="GO" id="GO:0009055">
    <property type="term" value="F:electron transfer activity"/>
    <property type="evidence" value="ECO:0007669"/>
    <property type="project" value="InterPro"/>
</dbReference>
<dbReference type="RefSeq" id="WP_124804689.1">
    <property type="nucleotide sequence ID" value="NZ_CP098827.1"/>
</dbReference>
<organism evidence="17">
    <name type="scientific">Halomonas sp. RT37</name>
    <dbReference type="NCBI Taxonomy" id="2950872"/>
    <lineage>
        <taxon>Bacteria</taxon>
        <taxon>Pseudomonadati</taxon>
        <taxon>Pseudomonadota</taxon>
        <taxon>Gammaproteobacteria</taxon>
        <taxon>Oceanospirillales</taxon>
        <taxon>Halomonadaceae</taxon>
        <taxon>Halomonas</taxon>
    </lineage>
</organism>
<dbReference type="GO" id="GO:0020037">
    <property type="term" value="F:heme binding"/>
    <property type="evidence" value="ECO:0007669"/>
    <property type="project" value="InterPro"/>
</dbReference>
<dbReference type="GO" id="GO:0004130">
    <property type="term" value="F:cytochrome-c peroxidase activity"/>
    <property type="evidence" value="ECO:0007669"/>
    <property type="project" value="TreeGrafter"/>
</dbReference>
<feature type="binding site" description="axial binding residue" evidence="14">
    <location>
        <position position="283"/>
    </location>
    <ligand>
        <name>heme c</name>
        <dbReference type="ChEBI" id="CHEBI:61717"/>
        <label>2</label>
    </ligand>
    <ligandPart>
        <name>Fe</name>
        <dbReference type="ChEBI" id="CHEBI:18248"/>
    </ligandPart>
</feature>
<feature type="binding site" description="axial binding residue" evidence="14">
    <location>
        <position position="87"/>
    </location>
    <ligand>
        <name>heme c</name>
        <dbReference type="ChEBI" id="CHEBI:61717"/>
        <label>1</label>
    </ligand>
    <ligandPart>
        <name>Fe</name>
        <dbReference type="ChEBI" id="CHEBI:18248"/>
    </ligandPart>
</feature>
<evidence type="ECO:0000256" key="13">
    <source>
        <dbReference type="PIRSR" id="PIRSR000294-1"/>
    </source>
</evidence>
<evidence type="ECO:0000256" key="3">
    <source>
        <dbReference type="ARBA" id="ARBA00022448"/>
    </source>
</evidence>
<feature type="binding site" description="covalent" evidence="13">
    <location>
        <position position="67"/>
    </location>
    <ligand>
        <name>heme c</name>
        <dbReference type="ChEBI" id="CHEBI:61717"/>
        <label>1</label>
    </ligand>
</feature>
<evidence type="ECO:0000313" key="17">
    <source>
        <dbReference type="EMBL" id="XBO72846.1"/>
    </source>
</evidence>
<dbReference type="InterPro" id="IPR004852">
    <property type="entry name" value="Di-haem_cyt_c_peroxidsae"/>
</dbReference>
<dbReference type="SUPFAM" id="SSF46626">
    <property type="entry name" value="Cytochrome c"/>
    <property type="match status" value="2"/>
</dbReference>
<feature type="compositionally biased region" description="Polar residues" evidence="15">
    <location>
        <begin position="11"/>
        <end position="20"/>
    </location>
</feature>
<dbReference type="InterPro" id="IPR026259">
    <property type="entry name" value="MauG/Cytc_peroxidase"/>
</dbReference>
<dbReference type="GO" id="GO:0042597">
    <property type="term" value="C:periplasmic space"/>
    <property type="evidence" value="ECO:0007669"/>
    <property type="project" value="UniProtKB-SubCell"/>
</dbReference>
<accession>A0AAU7KMI0</accession>
<dbReference type="FunFam" id="1.10.760.10:FF:000019">
    <property type="entry name" value="Di-heme cytochrome C peroxidase"/>
    <property type="match status" value="1"/>
</dbReference>
<proteinExistence type="predicted"/>
<evidence type="ECO:0000256" key="2">
    <source>
        <dbReference type="ARBA" id="ARBA00004856"/>
    </source>
</evidence>
<name>A0AAU7KMI0_9GAMM</name>
<dbReference type="PANTHER" id="PTHR30600">
    <property type="entry name" value="CYTOCHROME C PEROXIDASE-RELATED"/>
    <property type="match status" value="1"/>
</dbReference>
<evidence type="ECO:0000256" key="5">
    <source>
        <dbReference type="ARBA" id="ARBA00022723"/>
    </source>
</evidence>
<comment type="cofactor">
    <cofactor evidence="13">
        <name>heme</name>
        <dbReference type="ChEBI" id="CHEBI:30413"/>
    </cofactor>
    <text evidence="13">Binds 2 heme groups.</text>
</comment>
<gene>
    <name evidence="17" type="ORF">NFG58_09170</name>
</gene>
<evidence type="ECO:0000256" key="12">
    <source>
        <dbReference type="ARBA" id="ARBA00073576"/>
    </source>
</evidence>
<feature type="binding site" description="covalent" evidence="13">
    <location>
        <position position="216"/>
    </location>
    <ligand>
        <name>heme c</name>
        <dbReference type="ChEBI" id="CHEBI:61717"/>
        <label>2</label>
    </ligand>
</feature>
<keyword evidence="4 13" id="KW-0349">Heme</keyword>
<comment type="pathway">
    <text evidence="2">One-carbon metabolism; methylamine degradation.</text>
</comment>
<protein>
    <recommendedName>
        <fullName evidence="12">Methylamine utilization protein MauG</fullName>
    </recommendedName>
</protein>
<evidence type="ECO:0000259" key="16">
    <source>
        <dbReference type="PROSITE" id="PS51007"/>
    </source>
</evidence>
<evidence type="ECO:0000256" key="7">
    <source>
        <dbReference type="ARBA" id="ARBA00022764"/>
    </source>
</evidence>
<dbReference type="PROSITE" id="PS51007">
    <property type="entry name" value="CYTC"/>
    <property type="match status" value="1"/>
</dbReference>
<evidence type="ECO:0000256" key="11">
    <source>
        <dbReference type="ARBA" id="ARBA00058991"/>
    </source>
</evidence>
<dbReference type="InterPro" id="IPR009056">
    <property type="entry name" value="Cyt_c-like_dom"/>
</dbReference>
<keyword evidence="9" id="KW-0560">Oxidoreductase</keyword>
<evidence type="ECO:0000256" key="10">
    <source>
        <dbReference type="ARBA" id="ARBA00023004"/>
    </source>
</evidence>
<keyword evidence="17" id="KW-0575">Peroxidase</keyword>
<dbReference type="AlphaFoldDB" id="A0AAU7KMI0"/>
<feature type="domain" description="Cytochrome c" evidence="16">
    <location>
        <begin position="45"/>
        <end position="308"/>
    </location>
</feature>
<feature type="binding site" description="axial binding residue" evidence="14">
    <location>
        <position position="71"/>
    </location>
    <ligand>
        <name>heme c</name>
        <dbReference type="ChEBI" id="CHEBI:61717"/>
        <label>1</label>
    </ligand>
    <ligandPart>
        <name>Fe</name>
        <dbReference type="ChEBI" id="CHEBI:18248"/>
    </ligandPart>
</feature>
<keyword evidence="8" id="KW-0249">Electron transport</keyword>
<keyword evidence="5 14" id="KW-0479">Metal-binding</keyword>
<sequence length="320" mass="34557">MAVASQYPAATKSSAESAEQQDYRQYFTPLPSLPPIPADNSLTAEKVALGKMLFFEPRLSKSSNISCASCHNPALAWTDRLPTAVGHDGQTGERNSPTVLNSGFLGSQFWDGREPDLEGQALGPIQNSIEMAHDLDGALARLSAVDGYSDHFQTAFPADEAPLSSGNLADAIASFERTLNTPNAPLDRYLLGDEAALTDQQKAGMKDFVDVGCISCHRGANFSDSLFHPIQVPGSDDLGRFAVTNEESDRQAFRTASLRNVALTYPYFHDGSAETLEDVVPIMGEQMLKRELDEATVERLVSFLHALTGEQPVVTVPALP</sequence>
<feature type="binding site" description="covalent" evidence="13">
    <location>
        <position position="213"/>
    </location>
    <ligand>
        <name>heme c</name>
        <dbReference type="ChEBI" id="CHEBI:61717"/>
        <label>2</label>
    </ligand>
</feature>
<keyword evidence="3" id="KW-0813">Transport</keyword>
<reference evidence="17" key="1">
    <citation type="submission" date="2022-06" db="EMBL/GenBank/DDBJ databases">
        <title>A novel DMS-producing enzyme.</title>
        <authorList>
            <person name="Zhang Y."/>
        </authorList>
    </citation>
    <scope>NUCLEOTIDE SEQUENCE</scope>
    <source>
        <strain evidence="17">RT37</strain>
    </source>
</reference>
<keyword evidence="6" id="KW-0732">Signal</keyword>
<dbReference type="PIRSF" id="PIRSF000294">
    <property type="entry name" value="Cytochrome-c_peroxidase"/>
    <property type="match status" value="1"/>
</dbReference>
<keyword evidence="7" id="KW-0574">Periplasm</keyword>
<feature type="region of interest" description="Disordered" evidence="15">
    <location>
        <begin position="1"/>
        <end position="20"/>
    </location>
</feature>
<keyword evidence="10 14" id="KW-0408">Iron</keyword>
<comment type="PTM">
    <text evidence="13">Binds 2 heme groups per subunit.</text>
</comment>
<evidence type="ECO:0000256" key="8">
    <source>
        <dbReference type="ARBA" id="ARBA00022982"/>
    </source>
</evidence>
<dbReference type="GO" id="GO:0046872">
    <property type="term" value="F:metal ion binding"/>
    <property type="evidence" value="ECO:0007669"/>
    <property type="project" value="UniProtKB-KW"/>
</dbReference>
<evidence type="ECO:0000256" key="6">
    <source>
        <dbReference type="ARBA" id="ARBA00022729"/>
    </source>
</evidence>
<evidence type="ECO:0000256" key="9">
    <source>
        <dbReference type="ARBA" id="ARBA00023002"/>
    </source>
</evidence>
<dbReference type="Gene3D" id="1.10.760.10">
    <property type="entry name" value="Cytochrome c-like domain"/>
    <property type="match status" value="2"/>
</dbReference>
<feature type="binding site" description="covalent" evidence="13">
    <location>
        <position position="70"/>
    </location>
    <ligand>
        <name>heme c</name>
        <dbReference type="ChEBI" id="CHEBI:61717"/>
        <label>1</label>
    </ligand>
</feature>
<evidence type="ECO:0000256" key="15">
    <source>
        <dbReference type="SAM" id="MobiDB-lite"/>
    </source>
</evidence>
<comment type="function">
    <text evidence="11">Involved in methylamine metabolism. Essential for the maturation of the beta subunit of MADH, presumably via a step in the biosynthesis of tryptophan tryptophylquinone (TTQ), the cofactor of MADH.</text>
</comment>
<dbReference type="InterPro" id="IPR051395">
    <property type="entry name" value="Cytochrome_c_Peroxidase/MauG"/>
</dbReference>
<feature type="binding site" description="axial binding residue" evidence="14">
    <location>
        <position position="217"/>
    </location>
    <ligand>
        <name>heme c</name>
        <dbReference type="ChEBI" id="CHEBI:61717"/>
        <label>2</label>
    </ligand>
    <ligandPart>
        <name>Fe</name>
        <dbReference type="ChEBI" id="CHEBI:18248"/>
    </ligandPart>
</feature>
<dbReference type="Pfam" id="PF03150">
    <property type="entry name" value="CCP_MauG"/>
    <property type="match status" value="1"/>
</dbReference>
<evidence type="ECO:0000256" key="1">
    <source>
        <dbReference type="ARBA" id="ARBA00004418"/>
    </source>
</evidence>